<organism evidence="1 2">
    <name type="scientific">Psophocarpus tetragonolobus</name>
    <name type="common">Winged bean</name>
    <name type="synonym">Dolichos tetragonolobus</name>
    <dbReference type="NCBI Taxonomy" id="3891"/>
    <lineage>
        <taxon>Eukaryota</taxon>
        <taxon>Viridiplantae</taxon>
        <taxon>Streptophyta</taxon>
        <taxon>Embryophyta</taxon>
        <taxon>Tracheophyta</taxon>
        <taxon>Spermatophyta</taxon>
        <taxon>Magnoliopsida</taxon>
        <taxon>eudicotyledons</taxon>
        <taxon>Gunneridae</taxon>
        <taxon>Pentapetalae</taxon>
        <taxon>rosids</taxon>
        <taxon>fabids</taxon>
        <taxon>Fabales</taxon>
        <taxon>Fabaceae</taxon>
        <taxon>Papilionoideae</taxon>
        <taxon>50 kb inversion clade</taxon>
        <taxon>NPAAA clade</taxon>
        <taxon>indigoferoid/millettioid clade</taxon>
        <taxon>Phaseoleae</taxon>
        <taxon>Psophocarpus</taxon>
    </lineage>
</organism>
<keyword evidence="2" id="KW-1185">Reference proteome</keyword>
<accession>A0AAN9NZS1</accession>
<gene>
    <name evidence="1" type="ORF">VNO78_32609</name>
</gene>
<dbReference type="EMBL" id="JAYMYS010000009">
    <property type="protein sequence ID" value="KAK7380152.1"/>
    <property type="molecule type" value="Genomic_DNA"/>
</dbReference>
<proteinExistence type="predicted"/>
<evidence type="ECO:0000313" key="1">
    <source>
        <dbReference type="EMBL" id="KAK7380152.1"/>
    </source>
</evidence>
<protein>
    <submittedName>
        <fullName evidence="1">Uncharacterized protein</fullName>
    </submittedName>
</protein>
<reference evidence="1 2" key="1">
    <citation type="submission" date="2024-01" db="EMBL/GenBank/DDBJ databases">
        <title>The genomes of 5 underutilized Papilionoideae crops provide insights into root nodulation and disease resistanc.</title>
        <authorList>
            <person name="Jiang F."/>
        </authorList>
    </citation>
    <scope>NUCLEOTIDE SEQUENCE [LARGE SCALE GENOMIC DNA]</scope>
    <source>
        <strain evidence="1">DUOXIRENSHENG_FW03</strain>
        <tissue evidence="1">Leaves</tissue>
    </source>
</reference>
<comment type="caution">
    <text evidence="1">The sequence shown here is derived from an EMBL/GenBank/DDBJ whole genome shotgun (WGS) entry which is preliminary data.</text>
</comment>
<evidence type="ECO:0000313" key="2">
    <source>
        <dbReference type="Proteomes" id="UP001386955"/>
    </source>
</evidence>
<dbReference type="Proteomes" id="UP001386955">
    <property type="component" value="Unassembled WGS sequence"/>
</dbReference>
<dbReference type="AlphaFoldDB" id="A0AAN9NZS1"/>
<sequence length="149" mass="16887">MDHGKLVSENEWSYGEILFVIPPYSGSSGSIRWTGIYVNKTLTTMEDVRFSKPYPPKTTHVGNSGTKNHVDIQRAPLIPHAASGDWNRPVMSPNWSRARDNILTNSGPMEKHRPQTICDSDFDRSLEALTDRFIEQTQDEDTTIQPDIK</sequence>
<name>A0AAN9NZS1_PSOTE</name>